<comment type="subcellular location">
    <subcellularLocation>
        <location evidence="1">Membrane</location>
        <topology evidence="1">Multi-pass membrane protein</topology>
    </subcellularLocation>
</comment>
<keyword evidence="3 5" id="KW-1133">Transmembrane helix</keyword>
<evidence type="ECO:0000256" key="5">
    <source>
        <dbReference type="SAM" id="Phobius"/>
    </source>
</evidence>
<evidence type="ECO:0000313" key="8">
    <source>
        <dbReference type="Proteomes" id="UP000181962"/>
    </source>
</evidence>
<sequence>MNLPASFVDRSTTNPGKHRLTAGAAAIFRARSPSTIAVIGSFWAWCGLLSFPMIDLNPDFADVPTSFALGGTVLIGQITGIALFITTVSFMHASRAFASLGRLSLAQVAIIGIIYLSVVLQLHDDEAATFVGVFYTILLMLTALMLSVVWTLPPDDIETCMKVASIIFCLFGISALAVLGLPQGRNVGGIQPNLFSAPLLAGFILSQFHAGKTGIVVRILCFSMAALVSSRYALIGCISALVVHDLTFNSLRPWKVAAAIVALLLCIFLWPQIATFLALDDSSRDLSSGFTGRDEYWYAALATIMDHPLGIGFKRASAFEAGHNGYLKTLVEFGIVGGGLIILFVGCVIAAARAEAVRSTGKDRQQRRFACARLGGLVALAFGAFFQPQLFSLGDAFGVSLLLLLFKPEMKPVSGRAAIT</sequence>
<evidence type="ECO:0000256" key="3">
    <source>
        <dbReference type="ARBA" id="ARBA00022989"/>
    </source>
</evidence>
<accession>A0A1L3FJL0</accession>
<name>A0A1L3FJL0_BRAJP</name>
<evidence type="ECO:0000256" key="2">
    <source>
        <dbReference type="ARBA" id="ARBA00022692"/>
    </source>
</evidence>
<evidence type="ECO:0000256" key="1">
    <source>
        <dbReference type="ARBA" id="ARBA00004141"/>
    </source>
</evidence>
<dbReference type="GO" id="GO:0016020">
    <property type="term" value="C:membrane"/>
    <property type="evidence" value="ECO:0007669"/>
    <property type="project" value="UniProtKB-SubCell"/>
</dbReference>
<feature type="transmembrane region" description="Helical" evidence="5">
    <location>
        <begin position="36"/>
        <end position="54"/>
    </location>
</feature>
<organism evidence="7 8">
    <name type="scientific">Bradyrhizobium japonicum</name>
    <dbReference type="NCBI Taxonomy" id="375"/>
    <lineage>
        <taxon>Bacteria</taxon>
        <taxon>Pseudomonadati</taxon>
        <taxon>Pseudomonadota</taxon>
        <taxon>Alphaproteobacteria</taxon>
        <taxon>Hyphomicrobiales</taxon>
        <taxon>Nitrobacteraceae</taxon>
        <taxon>Bradyrhizobium</taxon>
    </lineage>
</organism>
<feature type="transmembrane region" description="Helical" evidence="5">
    <location>
        <begin position="366"/>
        <end position="384"/>
    </location>
</feature>
<dbReference type="Pfam" id="PF04932">
    <property type="entry name" value="Wzy_C"/>
    <property type="match status" value="1"/>
</dbReference>
<feature type="transmembrane region" description="Helical" evidence="5">
    <location>
        <begin position="163"/>
        <end position="181"/>
    </location>
</feature>
<evidence type="ECO:0000256" key="4">
    <source>
        <dbReference type="ARBA" id="ARBA00023136"/>
    </source>
</evidence>
<dbReference type="AlphaFoldDB" id="A0A1L3FJL0"/>
<dbReference type="PANTHER" id="PTHR37422">
    <property type="entry name" value="TEICHURONIC ACID BIOSYNTHESIS PROTEIN TUAE"/>
    <property type="match status" value="1"/>
</dbReference>
<dbReference type="Proteomes" id="UP000181962">
    <property type="component" value="Chromosome"/>
</dbReference>
<dbReference type="EMBL" id="CP017637">
    <property type="protein sequence ID" value="APG13495.1"/>
    <property type="molecule type" value="Genomic_DNA"/>
</dbReference>
<keyword evidence="2 5" id="KW-0812">Transmembrane</keyword>
<feature type="transmembrane region" description="Helical" evidence="5">
    <location>
        <begin position="103"/>
        <end position="122"/>
    </location>
</feature>
<keyword evidence="4 5" id="KW-0472">Membrane</keyword>
<feature type="transmembrane region" description="Helical" evidence="5">
    <location>
        <begin position="256"/>
        <end position="279"/>
    </location>
</feature>
<dbReference type="RefSeq" id="WP_155795317.1">
    <property type="nucleotide sequence ID" value="NZ_CP017637.1"/>
</dbReference>
<proteinExistence type="predicted"/>
<feature type="transmembrane region" description="Helical" evidence="5">
    <location>
        <begin position="128"/>
        <end position="151"/>
    </location>
</feature>
<dbReference type="OrthoDB" id="8209292at2"/>
<protein>
    <recommendedName>
        <fullName evidence="6">O-antigen ligase-related domain-containing protein</fullName>
    </recommendedName>
</protein>
<dbReference type="InterPro" id="IPR007016">
    <property type="entry name" value="O-antigen_ligase-rel_domated"/>
</dbReference>
<dbReference type="PANTHER" id="PTHR37422:SF13">
    <property type="entry name" value="LIPOPOLYSACCHARIDE BIOSYNTHESIS PROTEIN PA4999-RELATED"/>
    <property type="match status" value="1"/>
</dbReference>
<evidence type="ECO:0000259" key="6">
    <source>
        <dbReference type="Pfam" id="PF04932"/>
    </source>
</evidence>
<gene>
    <name evidence="7" type="ORF">BKD09_34595</name>
</gene>
<feature type="transmembrane region" description="Helical" evidence="5">
    <location>
        <begin position="215"/>
        <end position="244"/>
    </location>
</feature>
<feature type="transmembrane region" description="Helical" evidence="5">
    <location>
        <begin position="66"/>
        <end position="91"/>
    </location>
</feature>
<reference evidence="7 8" key="1">
    <citation type="submission" date="2016-11" db="EMBL/GenBank/DDBJ databases">
        <title>Complete Genome Sequence of Bradyrhizobium sp. strain J5, an isolated from soybean nodule in Hokkaido.</title>
        <authorList>
            <person name="Kanehara K."/>
        </authorList>
    </citation>
    <scope>NUCLEOTIDE SEQUENCE [LARGE SCALE GENOMIC DNA]</scope>
    <source>
        <strain evidence="7 8">J5</strain>
    </source>
</reference>
<evidence type="ECO:0000313" key="7">
    <source>
        <dbReference type="EMBL" id="APG13495.1"/>
    </source>
</evidence>
<feature type="transmembrane region" description="Helical" evidence="5">
    <location>
        <begin position="333"/>
        <end position="354"/>
    </location>
</feature>
<feature type="domain" description="O-antigen ligase-related" evidence="6">
    <location>
        <begin position="219"/>
        <end position="341"/>
    </location>
</feature>
<dbReference type="InterPro" id="IPR051533">
    <property type="entry name" value="WaaL-like"/>
</dbReference>